<dbReference type="STRING" id="1527607.SAMN05428957_101524"/>
<organism evidence="2 3">
    <name type="scientific">Oryzisolibacter propanilivorax</name>
    <dbReference type="NCBI Taxonomy" id="1527607"/>
    <lineage>
        <taxon>Bacteria</taxon>
        <taxon>Pseudomonadati</taxon>
        <taxon>Pseudomonadota</taxon>
        <taxon>Betaproteobacteria</taxon>
        <taxon>Burkholderiales</taxon>
        <taxon>Comamonadaceae</taxon>
        <taxon>Oryzisolibacter</taxon>
    </lineage>
</organism>
<evidence type="ECO:0000313" key="3">
    <source>
        <dbReference type="Proteomes" id="UP000198552"/>
    </source>
</evidence>
<keyword evidence="1" id="KW-0812">Transmembrane</keyword>
<protein>
    <submittedName>
        <fullName evidence="2">Uncharacterized protein</fullName>
    </submittedName>
</protein>
<name>A0A1G9PNY1_9BURK</name>
<feature type="transmembrane region" description="Helical" evidence="1">
    <location>
        <begin position="37"/>
        <end position="58"/>
    </location>
</feature>
<feature type="transmembrane region" description="Helical" evidence="1">
    <location>
        <begin position="78"/>
        <end position="96"/>
    </location>
</feature>
<feature type="transmembrane region" description="Helical" evidence="1">
    <location>
        <begin position="12"/>
        <end position="30"/>
    </location>
</feature>
<proteinExistence type="predicted"/>
<evidence type="ECO:0000313" key="2">
    <source>
        <dbReference type="EMBL" id="SDM00201.1"/>
    </source>
</evidence>
<sequence>MQVTANAPTVVQAWVTLVVLALLFVVSLLVPRRHLPFIYFWRVTTFLGMGSSLAFLWFPTLFQVQVSDYFNSLMQINGILLWIMPVLHAALLYIFPLGMLQKLLATLVAVAFVVVSAPFHVGTLVWIVHETNTLVLLPIYLLATFLPPVLAQLGIYSYFVSKASVSERRSVARAARAAARTVAKA</sequence>
<keyword evidence="1" id="KW-1133">Transmembrane helix</keyword>
<keyword evidence="3" id="KW-1185">Reference proteome</keyword>
<evidence type="ECO:0000256" key="1">
    <source>
        <dbReference type="SAM" id="Phobius"/>
    </source>
</evidence>
<feature type="transmembrane region" description="Helical" evidence="1">
    <location>
        <begin position="139"/>
        <end position="159"/>
    </location>
</feature>
<feature type="transmembrane region" description="Helical" evidence="1">
    <location>
        <begin position="103"/>
        <end position="127"/>
    </location>
</feature>
<dbReference type="AlphaFoldDB" id="A0A1G9PNY1"/>
<accession>A0A1G9PNY1</accession>
<dbReference type="Proteomes" id="UP000198552">
    <property type="component" value="Unassembled WGS sequence"/>
</dbReference>
<keyword evidence="1" id="KW-0472">Membrane</keyword>
<reference evidence="3" key="1">
    <citation type="submission" date="2016-10" db="EMBL/GenBank/DDBJ databases">
        <authorList>
            <person name="Varghese N."/>
            <person name="Submissions S."/>
        </authorList>
    </citation>
    <scope>NUCLEOTIDE SEQUENCE [LARGE SCALE GENOMIC DNA]</scope>
    <source>
        <strain evidence="3">EPL6</strain>
    </source>
</reference>
<dbReference type="EMBL" id="FNHP01000001">
    <property type="protein sequence ID" value="SDM00201.1"/>
    <property type="molecule type" value="Genomic_DNA"/>
</dbReference>
<gene>
    <name evidence="2" type="ORF">SAMN05428957_101524</name>
</gene>